<feature type="chain" id="PRO_5003287540" description="TonB-dependent receptor" evidence="1">
    <location>
        <begin position="23"/>
        <end position="545"/>
    </location>
</feature>
<evidence type="ECO:0000256" key="1">
    <source>
        <dbReference type="SAM" id="SignalP"/>
    </source>
</evidence>
<name>F2NXY1_TRES6</name>
<reference evidence="2 3" key="1">
    <citation type="journal article" date="2011" name="Stand. Genomic Sci.">
        <title>Complete genome sequence of Treponema succinifaciens type strain (6091).</title>
        <authorList>
            <person name="Han C."/>
            <person name="Gronow S."/>
            <person name="Teshima H."/>
            <person name="Lapidus A."/>
            <person name="Nolan M."/>
            <person name="Lucas S."/>
            <person name="Hammon N."/>
            <person name="Deshpande S."/>
            <person name="Cheng J.F."/>
            <person name="Zeytun A."/>
            <person name="Tapia R."/>
            <person name="Goodwin L."/>
            <person name="Pitluck S."/>
            <person name="Liolios K."/>
            <person name="Pagani I."/>
            <person name="Ivanova N."/>
            <person name="Mavromatis K."/>
            <person name="Mikhailova N."/>
            <person name="Huntemann M."/>
            <person name="Pati A."/>
            <person name="Chen A."/>
            <person name="Palaniappan K."/>
            <person name="Land M."/>
            <person name="Hauser L."/>
            <person name="Brambilla E.M."/>
            <person name="Rohde M."/>
            <person name="Goker M."/>
            <person name="Woyke T."/>
            <person name="Bristow J."/>
            <person name="Eisen J.A."/>
            <person name="Markowitz V."/>
            <person name="Hugenholtz P."/>
            <person name="Kyrpides N.C."/>
            <person name="Klenk H.P."/>
            <person name="Detter J.C."/>
        </authorList>
    </citation>
    <scope>NUCLEOTIDE SEQUENCE [LARGE SCALE GENOMIC DNA]</scope>
    <source>
        <strain evidence="3">ATCC 33096 / DSM 2489 / 6091</strain>
    </source>
</reference>
<dbReference type="RefSeq" id="WP_013700758.1">
    <property type="nucleotide sequence ID" value="NC_015385.1"/>
</dbReference>
<dbReference type="OrthoDB" id="354474at2"/>
<organism evidence="2 3">
    <name type="scientific">Treponema succinifaciens (strain ATCC 33096 / DSM 2489 / 6091)</name>
    <dbReference type="NCBI Taxonomy" id="869209"/>
    <lineage>
        <taxon>Bacteria</taxon>
        <taxon>Pseudomonadati</taxon>
        <taxon>Spirochaetota</taxon>
        <taxon>Spirochaetia</taxon>
        <taxon>Spirochaetales</taxon>
        <taxon>Treponemataceae</taxon>
        <taxon>Treponema</taxon>
    </lineage>
</organism>
<reference evidence="3" key="2">
    <citation type="submission" date="2011-04" db="EMBL/GenBank/DDBJ databases">
        <title>The complete genome of chromosome of Treponema succinifaciens DSM 2489.</title>
        <authorList>
            <person name="Lucas S."/>
            <person name="Copeland A."/>
            <person name="Lapidus A."/>
            <person name="Bruce D."/>
            <person name="Goodwin L."/>
            <person name="Pitluck S."/>
            <person name="Peters L."/>
            <person name="Kyrpides N."/>
            <person name="Mavromatis K."/>
            <person name="Ivanova N."/>
            <person name="Ovchinnikova G."/>
            <person name="Teshima H."/>
            <person name="Detter J.C."/>
            <person name="Tapia R."/>
            <person name="Han C."/>
            <person name="Land M."/>
            <person name="Hauser L."/>
            <person name="Markowitz V."/>
            <person name="Cheng J.-F."/>
            <person name="Hugenholtz P."/>
            <person name="Woyke T."/>
            <person name="Wu D."/>
            <person name="Gronow S."/>
            <person name="Wellnitz S."/>
            <person name="Brambilla E."/>
            <person name="Klenk H.-P."/>
            <person name="Eisen J.A."/>
        </authorList>
    </citation>
    <scope>NUCLEOTIDE SEQUENCE [LARGE SCALE GENOMIC DNA]</scope>
    <source>
        <strain evidence="3">ATCC 33096 / DSM 2489 / 6091</strain>
    </source>
</reference>
<evidence type="ECO:0000313" key="3">
    <source>
        <dbReference type="Proteomes" id="UP000006852"/>
    </source>
</evidence>
<proteinExistence type="predicted"/>
<keyword evidence="3" id="KW-1185">Reference proteome</keyword>
<protein>
    <recommendedName>
        <fullName evidence="4">TonB-dependent receptor</fullName>
    </recommendedName>
</protein>
<feature type="signal peptide" evidence="1">
    <location>
        <begin position="1"/>
        <end position="22"/>
    </location>
</feature>
<accession>F2NXY1</accession>
<sequence length="545" mass="60240">MKNVKNIFYLFCVAFFSAPLFSQTENVTLPDITTTVSGEVVAAGKDALPDFSKIVPDDKKVDSVLPVFAEENVSFDEEPVADFSFGEAKTIFAQGLVGGGFPGDFIGDFSVYKSIGENPFKIEFSHLSKNGYGKHKAGDGFFNSSTRLFAEKTITAKSTDFVIGGEYKKNETGLQSVSPFFYDLNSQEAFGNFSVRKKFSHGFGFESKTGGSWYNRYAGIADGKNDFLKQEKNIDVVYLNQNLNFSWSGKNFFFGLNGKLDYGTLAGNFDSVEIENIFRAEASASAGWKNDFLEISASGGIASGTEMGTRNSVPFFDAGISFAGKDSPLKNSFSFEVHGGLDTYLNSLSELENKYKFSQLVSLPSEVSDWFANAKISVPVSKFASIYSSAEFRKTAFENGTWEAVYDSKIDSGIFEIASSDRTLFSTDSGFSYLWNVFTLTAGWKSHWIHVPADEFKNYISTSISFDSKEKSWGFSVSLQEDIGSDSDKCPLLGGEVYYNVKESIKLSFELSDAIKLFAGKDRDFMKTDYLVRAGCASLFAKFYF</sequence>
<dbReference type="KEGG" id="tsu:Tresu_0502"/>
<dbReference type="Proteomes" id="UP000006852">
    <property type="component" value="Chromosome"/>
</dbReference>
<evidence type="ECO:0000313" key="2">
    <source>
        <dbReference type="EMBL" id="AEB13451.1"/>
    </source>
</evidence>
<keyword evidence="1" id="KW-0732">Signal</keyword>
<dbReference type="HOGENOM" id="CLU_485648_0_0_12"/>
<evidence type="ECO:0008006" key="4">
    <source>
        <dbReference type="Google" id="ProtNLM"/>
    </source>
</evidence>
<dbReference type="GeneID" id="302997714"/>
<dbReference type="eggNOG" id="ENOG5034495">
    <property type="taxonomic scope" value="Bacteria"/>
</dbReference>
<dbReference type="AlphaFoldDB" id="F2NXY1"/>
<dbReference type="STRING" id="869209.Tresu_0502"/>
<dbReference type="EMBL" id="CP002631">
    <property type="protein sequence ID" value="AEB13451.1"/>
    <property type="molecule type" value="Genomic_DNA"/>
</dbReference>
<gene>
    <name evidence="2" type="ordered locus">Tresu_0502</name>
</gene>